<dbReference type="RefSeq" id="WP_378041241.1">
    <property type="nucleotide sequence ID" value="NZ_JBHLWH010000026.1"/>
</dbReference>
<feature type="transmembrane region" description="Helical" evidence="1">
    <location>
        <begin position="127"/>
        <end position="147"/>
    </location>
</feature>
<sequence length="188" mass="18495">MFTLSSASSGSHLRAGSRPVLRAGLLALLVALGFLAMHTMHGHEVVAGSDVVQGASVKSGHADHAAGSPAMGHSGDGRTVSVAGVGMHHADGTAGSTIAAAAAAAAATAATAGGGATGDLDCEGCPAAHLGLAMTCLVALLLVLLVLTPPRLQRVSFGQRLRAGPKTGLAHPVVPRPPSLQVLCISRT</sequence>
<keyword evidence="3" id="KW-1185">Reference proteome</keyword>
<evidence type="ECO:0000256" key="1">
    <source>
        <dbReference type="SAM" id="Phobius"/>
    </source>
</evidence>
<dbReference type="EMBL" id="JBHLWH010000026">
    <property type="protein sequence ID" value="MFC0248643.1"/>
    <property type="molecule type" value="Genomic_DNA"/>
</dbReference>
<name>A0ABV6F554_9MICC</name>
<organism evidence="2 3">
    <name type="scientific">Citricoccus parietis</name>
    <dbReference type="NCBI Taxonomy" id="592307"/>
    <lineage>
        <taxon>Bacteria</taxon>
        <taxon>Bacillati</taxon>
        <taxon>Actinomycetota</taxon>
        <taxon>Actinomycetes</taxon>
        <taxon>Micrococcales</taxon>
        <taxon>Micrococcaceae</taxon>
        <taxon>Citricoccus</taxon>
    </lineage>
</organism>
<gene>
    <name evidence="2" type="ORF">ACFFIO_09025</name>
</gene>
<reference evidence="2 3" key="1">
    <citation type="submission" date="2024-09" db="EMBL/GenBank/DDBJ databases">
        <authorList>
            <person name="Sun Q."/>
            <person name="Mori K."/>
        </authorList>
    </citation>
    <scope>NUCLEOTIDE SEQUENCE [LARGE SCALE GENOMIC DNA]</scope>
    <source>
        <strain evidence="2 3">CCM 7609</strain>
    </source>
</reference>
<comment type="caution">
    <text evidence="2">The sequence shown here is derived from an EMBL/GenBank/DDBJ whole genome shotgun (WGS) entry which is preliminary data.</text>
</comment>
<dbReference type="Proteomes" id="UP001589766">
    <property type="component" value="Unassembled WGS sequence"/>
</dbReference>
<keyword evidence="1" id="KW-1133">Transmembrane helix</keyword>
<accession>A0ABV6F554</accession>
<evidence type="ECO:0008006" key="4">
    <source>
        <dbReference type="Google" id="ProtNLM"/>
    </source>
</evidence>
<evidence type="ECO:0000313" key="3">
    <source>
        <dbReference type="Proteomes" id="UP001589766"/>
    </source>
</evidence>
<keyword evidence="1" id="KW-0472">Membrane</keyword>
<protein>
    <recommendedName>
        <fullName evidence="4">DUF2946 domain-containing protein</fullName>
    </recommendedName>
</protein>
<keyword evidence="1" id="KW-0812">Transmembrane</keyword>
<proteinExistence type="predicted"/>
<evidence type="ECO:0000313" key="2">
    <source>
        <dbReference type="EMBL" id="MFC0248643.1"/>
    </source>
</evidence>